<dbReference type="Proteomes" id="UP000289152">
    <property type="component" value="Unassembled WGS sequence"/>
</dbReference>
<proteinExistence type="predicted"/>
<dbReference type="InParanoid" id="A0A4Q1BM49"/>
<evidence type="ECO:0000256" key="1">
    <source>
        <dbReference type="SAM" id="MobiDB-lite"/>
    </source>
</evidence>
<sequence>MNDSGSDTESEGSNRTIRHTSTNNPSPHIPPKASYWSCETCWTKRPNSQDTFCYYCQRDTTTIRRWEKGKKPAEWSPVMEDWIEGEDGYTDWECCDCAEQKLFLGGDTLDVLMFDGWCANCNRCTDTRYKDRREAFCCQQCRLEREPTTTKLDNDGRPVGSFFEAYCDFCDSITPTGKIDITNMVYYCCLVCRDHRDGDDLPDDEDDFTYCRWCDEDTQTIEIDEEPEEDEPEEGQRG</sequence>
<dbReference type="EMBL" id="SDIL01000040">
    <property type="protein sequence ID" value="RXK38891.1"/>
    <property type="molecule type" value="Genomic_DNA"/>
</dbReference>
<evidence type="ECO:0000313" key="3">
    <source>
        <dbReference type="Proteomes" id="UP000289152"/>
    </source>
</evidence>
<feature type="compositionally biased region" description="Polar residues" evidence="1">
    <location>
        <begin position="11"/>
        <end position="26"/>
    </location>
</feature>
<gene>
    <name evidence="2" type="ORF">M231_03840</name>
</gene>
<name>A0A4Q1BM49_TREME</name>
<protein>
    <submittedName>
        <fullName evidence="2">Uncharacterized protein</fullName>
    </submittedName>
</protein>
<feature type="region of interest" description="Disordered" evidence="1">
    <location>
        <begin position="1"/>
        <end position="29"/>
    </location>
</feature>
<evidence type="ECO:0000313" key="2">
    <source>
        <dbReference type="EMBL" id="RXK38891.1"/>
    </source>
</evidence>
<comment type="caution">
    <text evidence="2">The sequence shown here is derived from an EMBL/GenBank/DDBJ whole genome shotgun (WGS) entry which is preliminary data.</text>
</comment>
<reference evidence="2 3" key="1">
    <citation type="submission" date="2016-06" db="EMBL/GenBank/DDBJ databases">
        <title>Evolution of pathogenesis and genome organization in the Tremellales.</title>
        <authorList>
            <person name="Cuomo C."/>
            <person name="Litvintseva A."/>
            <person name="Heitman J."/>
            <person name="Chen Y."/>
            <person name="Sun S."/>
            <person name="Springer D."/>
            <person name="Dromer F."/>
            <person name="Young S."/>
            <person name="Zeng Q."/>
            <person name="Chapman S."/>
            <person name="Gujja S."/>
            <person name="Saif S."/>
            <person name="Birren B."/>
        </authorList>
    </citation>
    <scope>NUCLEOTIDE SEQUENCE [LARGE SCALE GENOMIC DNA]</scope>
    <source>
        <strain evidence="2 3">ATCC 28783</strain>
    </source>
</reference>
<dbReference type="VEuPathDB" id="FungiDB:TREMEDRAFT_58499"/>
<keyword evidence="3" id="KW-1185">Reference proteome</keyword>
<feature type="compositionally biased region" description="Acidic residues" evidence="1">
    <location>
        <begin position="1"/>
        <end position="10"/>
    </location>
</feature>
<dbReference type="AlphaFoldDB" id="A0A4Q1BM49"/>
<accession>A0A4Q1BM49</accession>
<organism evidence="2 3">
    <name type="scientific">Tremella mesenterica</name>
    <name type="common">Jelly fungus</name>
    <dbReference type="NCBI Taxonomy" id="5217"/>
    <lineage>
        <taxon>Eukaryota</taxon>
        <taxon>Fungi</taxon>
        <taxon>Dikarya</taxon>
        <taxon>Basidiomycota</taxon>
        <taxon>Agaricomycotina</taxon>
        <taxon>Tremellomycetes</taxon>
        <taxon>Tremellales</taxon>
        <taxon>Tremellaceae</taxon>
        <taxon>Tremella</taxon>
    </lineage>
</organism>